<reference evidence="1 2" key="1">
    <citation type="journal article" date="2019" name="Sci. Rep.">
        <title>Orb-weaving spider Araneus ventricosus genome elucidates the spidroin gene catalogue.</title>
        <authorList>
            <person name="Kono N."/>
            <person name="Nakamura H."/>
            <person name="Ohtoshi R."/>
            <person name="Moran D.A.P."/>
            <person name="Shinohara A."/>
            <person name="Yoshida Y."/>
            <person name="Fujiwara M."/>
            <person name="Mori M."/>
            <person name="Tomita M."/>
            <person name="Arakawa K."/>
        </authorList>
    </citation>
    <scope>NUCLEOTIDE SEQUENCE [LARGE SCALE GENOMIC DNA]</scope>
</reference>
<evidence type="ECO:0000313" key="2">
    <source>
        <dbReference type="Proteomes" id="UP000499080"/>
    </source>
</evidence>
<protein>
    <submittedName>
        <fullName evidence="1">Uncharacterized protein</fullName>
    </submittedName>
</protein>
<dbReference type="AlphaFoldDB" id="A0A4Y2ELX2"/>
<organism evidence="1 2">
    <name type="scientific">Araneus ventricosus</name>
    <name type="common">Orbweaver spider</name>
    <name type="synonym">Epeira ventricosa</name>
    <dbReference type="NCBI Taxonomy" id="182803"/>
    <lineage>
        <taxon>Eukaryota</taxon>
        <taxon>Metazoa</taxon>
        <taxon>Ecdysozoa</taxon>
        <taxon>Arthropoda</taxon>
        <taxon>Chelicerata</taxon>
        <taxon>Arachnida</taxon>
        <taxon>Araneae</taxon>
        <taxon>Araneomorphae</taxon>
        <taxon>Entelegynae</taxon>
        <taxon>Araneoidea</taxon>
        <taxon>Araneidae</taxon>
        <taxon>Araneus</taxon>
    </lineage>
</organism>
<comment type="caution">
    <text evidence="1">The sequence shown here is derived from an EMBL/GenBank/DDBJ whole genome shotgun (WGS) entry which is preliminary data.</text>
</comment>
<keyword evidence="2" id="KW-1185">Reference proteome</keyword>
<sequence length="119" mass="13695">MRLSIVLPERKLSIVLRKSILSIVSVDSSENPIPSTWLSMFKEHYFRVTEIKPSDRDFLSSVPCPPNRFSCCHGIRHGDMGRRSVGEFLLKFHIWAKCSSQKWKRPPETQCAPVNCYAT</sequence>
<name>A0A4Y2ELX2_ARAVE</name>
<evidence type="ECO:0000313" key="1">
    <source>
        <dbReference type="EMBL" id="GBM30272.1"/>
    </source>
</evidence>
<dbReference type="Proteomes" id="UP000499080">
    <property type="component" value="Unassembled WGS sequence"/>
</dbReference>
<dbReference type="EMBL" id="BGPR01000655">
    <property type="protein sequence ID" value="GBM30272.1"/>
    <property type="molecule type" value="Genomic_DNA"/>
</dbReference>
<accession>A0A4Y2ELX2</accession>
<proteinExistence type="predicted"/>
<gene>
    <name evidence="1" type="ORF">AVEN_26175_1</name>
</gene>